<keyword evidence="9" id="KW-1185">Reference proteome</keyword>
<evidence type="ECO:0000259" key="7">
    <source>
        <dbReference type="Pfam" id="PF00700"/>
    </source>
</evidence>
<dbReference type="InterPro" id="IPR001029">
    <property type="entry name" value="Flagellin_N"/>
</dbReference>
<comment type="subcellular location">
    <subcellularLocation>
        <location evidence="4">Secreted</location>
    </subcellularLocation>
    <subcellularLocation>
        <location evidence="4">Bacterial flagellum</location>
    </subcellularLocation>
</comment>
<dbReference type="AlphaFoldDB" id="A0A2A2IGG9"/>
<protein>
    <recommendedName>
        <fullName evidence="2 4">Flagellin</fullName>
    </recommendedName>
</protein>
<gene>
    <name evidence="8" type="ORF">CIL05_03220</name>
</gene>
<dbReference type="GO" id="GO:0005198">
    <property type="term" value="F:structural molecule activity"/>
    <property type="evidence" value="ECO:0007669"/>
    <property type="project" value="UniProtKB-UniRule"/>
</dbReference>
<comment type="caution">
    <text evidence="8">The sequence shown here is derived from an EMBL/GenBank/DDBJ whole genome shotgun (WGS) entry which is preliminary data.</text>
</comment>
<dbReference type="Gene3D" id="1.20.1330.10">
    <property type="entry name" value="f41 fragment of flagellin, N-terminal domain"/>
    <property type="match status" value="1"/>
</dbReference>
<evidence type="ECO:0000256" key="2">
    <source>
        <dbReference type="ARBA" id="ARBA00020110"/>
    </source>
</evidence>
<comment type="function">
    <text evidence="4">Flagellin is the subunit protein which polymerizes to form the filaments of bacterial flagella.</text>
</comment>
<dbReference type="InterPro" id="IPR046358">
    <property type="entry name" value="Flagellin_C"/>
</dbReference>
<dbReference type="SUPFAM" id="SSF64518">
    <property type="entry name" value="Phase 1 flagellin"/>
    <property type="match status" value="1"/>
</dbReference>
<feature type="domain" description="Flagellin N-terminal" evidence="6">
    <location>
        <begin position="7"/>
        <end position="78"/>
    </location>
</feature>
<sequence length="179" mass="19040">MAITNLISLIQTAEGALSETHAILQRQRELVVQAGNEGTLGADELAAINDEIGELNKELTAIADRTEFNGKKLLDGNFDAQFQIGANEGQNLELQIETEAGTGFSADDLGVSGITATGESFDADVKLVDDAIKTVSAARSHLGANQNRLDHTINNLDNAQENLTAAESRIRDVDYSEAA</sequence>
<comment type="similarity">
    <text evidence="1 4">Belongs to the bacterial flagellin family.</text>
</comment>
<keyword evidence="3 4" id="KW-0975">Bacterial flagellum</keyword>
<accession>A0A2A2IGG9</accession>
<dbReference type="EMBL" id="NPOA01000002">
    <property type="protein sequence ID" value="PAV30747.1"/>
    <property type="molecule type" value="Genomic_DNA"/>
</dbReference>
<evidence type="ECO:0000256" key="5">
    <source>
        <dbReference type="SAM" id="Coils"/>
    </source>
</evidence>
<feature type="domain" description="Flagellin C-terminal" evidence="7">
    <location>
        <begin position="126"/>
        <end position="178"/>
    </location>
</feature>
<feature type="coiled-coil region" evidence="5">
    <location>
        <begin position="142"/>
        <end position="169"/>
    </location>
</feature>
<dbReference type="PANTHER" id="PTHR42792:SF2">
    <property type="entry name" value="FLAGELLIN"/>
    <property type="match status" value="1"/>
</dbReference>
<evidence type="ECO:0000313" key="8">
    <source>
        <dbReference type="EMBL" id="PAV30747.1"/>
    </source>
</evidence>
<keyword evidence="4" id="KW-0964">Secreted</keyword>
<dbReference type="GO" id="GO:0009288">
    <property type="term" value="C:bacterial-type flagellum"/>
    <property type="evidence" value="ECO:0007669"/>
    <property type="project" value="UniProtKB-SubCell"/>
</dbReference>
<evidence type="ECO:0000256" key="4">
    <source>
        <dbReference type="RuleBase" id="RU362073"/>
    </source>
</evidence>
<organism evidence="8 9">
    <name type="scientific">Virgibacillus profundi</name>
    <dbReference type="NCBI Taxonomy" id="2024555"/>
    <lineage>
        <taxon>Bacteria</taxon>
        <taxon>Bacillati</taxon>
        <taxon>Bacillota</taxon>
        <taxon>Bacilli</taxon>
        <taxon>Bacillales</taxon>
        <taxon>Bacillaceae</taxon>
        <taxon>Virgibacillus</taxon>
    </lineage>
</organism>
<dbReference type="OrthoDB" id="9796789at2"/>
<evidence type="ECO:0000259" key="6">
    <source>
        <dbReference type="Pfam" id="PF00669"/>
    </source>
</evidence>
<dbReference type="Proteomes" id="UP000218887">
    <property type="component" value="Unassembled WGS sequence"/>
</dbReference>
<dbReference type="GO" id="GO:0005576">
    <property type="term" value="C:extracellular region"/>
    <property type="evidence" value="ECO:0007669"/>
    <property type="project" value="UniProtKB-SubCell"/>
</dbReference>
<evidence type="ECO:0000256" key="1">
    <source>
        <dbReference type="ARBA" id="ARBA00005709"/>
    </source>
</evidence>
<dbReference type="Pfam" id="PF00700">
    <property type="entry name" value="Flagellin_C"/>
    <property type="match status" value="1"/>
</dbReference>
<dbReference type="PANTHER" id="PTHR42792">
    <property type="entry name" value="FLAGELLIN"/>
    <property type="match status" value="1"/>
</dbReference>
<evidence type="ECO:0000313" key="9">
    <source>
        <dbReference type="Proteomes" id="UP000218887"/>
    </source>
</evidence>
<reference evidence="8 9" key="1">
    <citation type="submission" date="2017-08" db="EMBL/GenBank/DDBJ databases">
        <title>Virgibacillus indicus sp. nov. and Virgibacillus profoundi sp. nov, two moderately halophilic bacteria isolated from marine sediment by using the Microfluidic Streak Plate.</title>
        <authorList>
            <person name="Xu B."/>
            <person name="Hu B."/>
            <person name="Wang J."/>
            <person name="Zhu Y."/>
            <person name="Huang L."/>
            <person name="Du W."/>
            <person name="Huang Y."/>
        </authorList>
    </citation>
    <scope>NUCLEOTIDE SEQUENCE [LARGE SCALE GENOMIC DNA]</scope>
    <source>
        <strain evidence="8 9">IO3-P3-H5</strain>
    </source>
</reference>
<dbReference type="InterPro" id="IPR001492">
    <property type="entry name" value="Flagellin"/>
</dbReference>
<dbReference type="PRINTS" id="PR00207">
    <property type="entry name" value="FLAGELLIN"/>
</dbReference>
<proteinExistence type="inferred from homology"/>
<keyword evidence="5" id="KW-0175">Coiled coil</keyword>
<dbReference type="Pfam" id="PF00669">
    <property type="entry name" value="Flagellin_N"/>
    <property type="match status" value="1"/>
</dbReference>
<evidence type="ECO:0000256" key="3">
    <source>
        <dbReference type="ARBA" id="ARBA00023143"/>
    </source>
</evidence>
<name>A0A2A2IGG9_9BACI</name>